<evidence type="ECO:0000256" key="12">
    <source>
        <dbReference type="ARBA" id="ARBA00022753"/>
    </source>
</evidence>
<dbReference type="CDD" id="cd00063">
    <property type="entry name" value="FN3"/>
    <property type="match status" value="2"/>
</dbReference>
<evidence type="ECO:0000259" key="29">
    <source>
        <dbReference type="PROSITE" id="PS50105"/>
    </source>
</evidence>
<dbReference type="PROSITE" id="PS51550">
    <property type="entry name" value="EPH_LBD"/>
    <property type="match status" value="1"/>
</dbReference>
<name>A0A8L0DRM3_ONCMY</name>
<dbReference type="PROSITE" id="PS50011">
    <property type="entry name" value="PROTEIN_KINASE_DOM"/>
    <property type="match status" value="1"/>
</dbReference>
<keyword evidence="25" id="KW-1015">Disulfide bond</keyword>
<dbReference type="InterPro" id="IPR036116">
    <property type="entry name" value="FN3_sf"/>
</dbReference>
<keyword evidence="19" id="KW-0829">Tyrosine-protein kinase</keyword>
<evidence type="ECO:0000313" key="32">
    <source>
        <dbReference type="Ensembl" id="ENSOMYP00000133639.1"/>
    </source>
</evidence>
<dbReference type="InterPro" id="IPR011641">
    <property type="entry name" value="Tyr-kin_ephrin_A/B_rcpt-like"/>
</dbReference>
<dbReference type="FunFam" id="1.10.510.10:FF:000019">
    <property type="entry name" value="Ephrin type-A receptor 5"/>
    <property type="match status" value="1"/>
</dbReference>
<reference evidence="32" key="1">
    <citation type="submission" date="2020-07" db="EMBL/GenBank/DDBJ databases">
        <title>A long reads based de novo assembly of the rainbow trout Arlee double haploid line genome.</title>
        <authorList>
            <person name="Gao G."/>
            <person name="Palti Y."/>
        </authorList>
    </citation>
    <scope>NUCLEOTIDE SEQUENCE [LARGE SCALE GENOMIC DNA]</scope>
</reference>
<feature type="domain" description="Protein kinase" evidence="28">
    <location>
        <begin position="582"/>
        <end position="843"/>
    </location>
</feature>
<keyword evidence="12" id="KW-0967">Endosome</keyword>
<evidence type="ECO:0000256" key="9">
    <source>
        <dbReference type="ARBA" id="ARBA00022729"/>
    </source>
</evidence>
<dbReference type="PROSITE" id="PS00107">
    <property type="entry name" value="PROTEIN_KINASE_ATP"/>
    <property type="match status" value="1"/>
</dbReference>
<dbReference type="SMART" id="SM00454">
    <property type="entry name" value="SAM"/>
    <property type="match status" value="1"/>
</dbReference>
<dbReference type="GO" id="GO:0007155">
    <property type="term" value="P:cell adhesion"/>
    <property type="evidence" value="ECO:0007669"/>
    <property type="project" value="UniProtKB-KW"/>
</dbReference>
<dbReference type="FunFam" id="2.60.40.1770:FF:000001">
    <property type="entry name" value="Ephrin type-A receptor 5"/>
    <property type="match status" value="1"/>
</dbReference>
<dbReference type="FunFam" id="2.60.120.260:FF:000001">
    <property type="entry name" value="Ephrin type-A receptor 7"/>
    <property type="match status" value="1"/>
</dbReference>
<evidence type="ECO:0000313" key="33">
    <source>
        <dbReference type="Proteomes" id="UP000694395"/>
    </source>
</evidence>
<dbReference type="Gene3D" id="2.60.40.1770">
    <property type="entry name" value="ephrin a2 ectodomain"/>
    <property type="match status" value="1"/>
</dbReference>
<dbReference type="SMART" id="SM00615">
    <property type="entry name" value="EPH_lbd"/>
    <property type="match status" value="1"/>
</dbReference>
<feature type="chain" id="PRO_5035441290" description="receptor protein-tyrosine kinase" evidence="27">
    <location>
        <begin position="19"/>
        <end position="948"/>
    </location>
</feature>
<dbReference type="SMART" id="SM00219">
    <property type="entry name" value="TyrKc"/>
    <property type="match status" value="1"/>
</dbReference>
<dbReference type="Gene3D" id="1.10.510.10">
    <property type="entry name" value="Transferase(Phosphotransferase) domain 1"/>
    <property type="match status" value="1"/>
</dbReference>
<dbReference type="CDD" id="cd05066">
    <property type="entry name" value="PTKc_EphR_A"/>
    <property type="match status" value="1"/>
</dbReference>
<dbReference type="Proteomes" id="UP000694395">
    <property type="component" value="Chromosome 27"/>
</dbReference>
<dbReference type="Gene3D" id="1.10.150.50">
    <property type="entry name" value="Transcription Factor, Ets-1"/>
    <property type="match status" value="1"/>
</dbReference>
<evidence type="ECO:0000256" key="8">
    <source>
        <dbReference type="ARBA" id="ARBA00022692"/>
    </source>
</evidence>
<dbReference type="InterPro" id="IPR030602">
    <property type="entry name" value="EphA4_SAM"/>
</dbReference>
<reference evidence="32" key="2">
    <citation type="submission" date="2025-08" db="UniProtKB">
        <authorList>
            <consortium name="Ensembl"/>
        </authorList>
    </citation>
    <scope>IDENTIFICATION</scope>
</reference>
<keyword evidence="7" id="KW-0808">Transferase</keyword>
<dbReference type="Gene3D" id="2.60.120.260">
    <property type="entry name" value="Galactose-binding domain-like"/>
    <property type="match status" value="1"/>
</dbReference>
<dbReference type="InterPro" id="IPR020635">
    <property type="entry name" value="Tyr_kinase_cat_dom"/>
</dbReference>
<keyword evidence="9 27" id="KW-0732">Signal</keyword>
<feature type="disulfide bond" evidence="25">
    <location>
        <begin position="85"/>
        <end position="95"/>
    </location>
</feature>
<keyword evidence="11 24" id="KW-0547">Nucleotide-binding</keyword>
<evidence type="ECO:0000256" key="16">
    <source>
        <dbReference type="ARBA" id="ARBA00022902"/>
    </source>
</evidence>
<dbReference type="InterPro" id="IPR027936">
    <property type="entry name" value="Eph_TM"/>
</dbReference>
<reference evidence="32" key="3">
    <citation type="submission" date="2025-09" db="UniProtKB">
        <authorList>
            <consortium name="Ensembl"/>
        </authorList>
    </citation>
    <scope>IDENTIFICATION</scope>
</reference>
<evidence type="ECO:0000256" key="17">
    <source>
        <dbReference type="ARBA" id="ARBA00022989"/>
    </source>
</evidence>
<evidence type="ECO:0000256" key="11">
    <source>
        <dbReference type="ARBA" id="ARBA00022741"/>
    </source>
</evidence>
<dbReference type="Pfam" id="PF07647">
    <property type="entry name" value="SAM_2"/>
    <property type="match status" value="1"/>
</dbReference>
<dbReference type="InterPro" id="IPR001426">
    <property type="entry name" value="Tyr_kinase_rcpt_V_CS"/>
</dbReference>
<feature type="domain" description="Fibronectin type-III" evidence="30">
    <location>
        <begin position="416"/>
        <end position="511"/>
    </location>
</feature>
<keyword evidence="8" id="KW-0812">Transmembrane</keyword>
<dbReference type="AlphaFoldDB" id="A0A8L0DRM3"/>
<keyword evidence="4" id="KW-0217">Developmental protein</keyword>
<dbReference type="InterPro" id="IPR013761">
    <property type="entry name" value="SAM/pointed_sf"/>
</dbReference>
<dbReference type="InterPro" id="IPR017441">
    <property type="entry name" value="Protein_kinase_ATP_BS"/>
</dbReference>
<evidence type="ECO:0000259" key="28">
    <source>
        <dbReference type="PROSITE" id="PS50011"/>
    </source>
</evidence>
<dbReference type="PANTHER" id="PTHR46877:SF18">
    <property type="entry name" value="EPHRIN TYPE-A RECEPTOR 4"/>
    <property type="match status" value="1"/>
</dbReference>
<evidence type="ECO:0000256" key="26">
    <source>
        <dbReference type="PROSITE-ProRule" id="PRU10141"/>
    </source>
</evidence>
<dbReference type="InterPro" id="IPR008266">
    <property type="entry name" value="Tyr_kinase_AS"/>
</dbReference>
<dbReference type="SMART" id="SM01411">
    <property type="entry name" value="Ephrin_rec_like"/>
    <property type="match status" value="1"/>
</dbReference>
<evidence type="ECO:0000256" key="4">
    <source>
        <dbReference type="ARBA" id="ARBA00022473"/>
    </source>
</evidence>
<dbReference type="GO" id="GO:0007411">
    <property type="term" value="P:axon guidance"/>
    <property type="evidence" value="ECO:0007669"/>
    <property type="project" value="TreeGrafter"/>
</dbReference>
<evidence type="ECO:0000256" key="2">
    <source>
        <dbReference type="ARBA" id="ARBA00004412"/>
    </source>
</evidence>
<evidence type="ECO:0000256" key="22">
    <source>
        <dbReference type="ARBA" id="ARBA00051243"/>
    </source>
</evidence>
<dbReference type="PROSITE" id="PS50105">
    <property type="entry name" value="SAM_DOMAIN"/>
    <property type="match status" value="1"/>
</dbReference>
<evidence type="ECO:0000256" key="10">
    <source>
        <dbReference type="ARBA" id="ARBA00022737"/>
    </source>
</evidence>
<dbReference type="GO" id="GO:0005886">
    <property type="term" value="C:plasma membrane"/>
    <property type="evidence" value="ECO:0007669"/>
    <property type="project" value="UniProtKB-SubCell"/>
</dbReference>
<keyword evidence="33" id="KW-1185">Reference proteome</keyword>
<evidence type="ECO:0000259" key="30">
    <source>
        <dbReference type="PROSITE" id="PS50853"/>
    </source>
</evidence>
<dbReference type="GO" id="GO:0005524">
    <property type="term" value="F:ATP binding"/>
    <property type="evidence" value="ECO:0007669"/>
    <property type="project" value="UniProtKB-UniRule"/>
</dbReference>
<dbReference type="SUPFAM" id="SSF56112">
    <property type="entry name" value="Protein kinase-like (PK-like)"/>
    <property type="match status" value="1"/>
</dbReference>
<evidence type="ECO:0000256" key="1">
    <source>
        <dbReference type="ARBA" id="ARBA00004251"/>
    </source>
</evidence>
<dbReference type="InterPro" id="IPR008979">
    <property type="entry name" value="Galactose-bd-like_sf"/>
</dbReference>
<dbReference type="FunFam" id="2.10.50.10:FF:000001">
    <property type="entry name" value="Ephrin type-A receptor 5"/>
    <property type="match status" value="1"/>
</dbReference>
<dbReference type="Gene3D" id="3.30.200.20">
    <property type="entry name" value="Phosphorylase Kinase, domain 1"/>
    <property type="match status" value="1"/>
</dbReference>
<evidence type="ECO:0000256" key="7">
    <source>
        <dbReference type="ARBA" id="ARBA00022679"/>
    </source>
</evidence>
<dbReference type="GeneTree" id="ENSGT00940000156948"/>
<keyword evidence="17" id="KW-1133">Transmembrane helix</keyword>
<dbReference type="PIRSF" id="PIRSF000666">
    <property type="entry name" value="TyrPK_ephrin_receptor"/>
    <property type="match status" value="1"/>
</dbReference>
<keyword evidence="14 24" id="KW-0067">ATP-binding</keyword>
<evidence type="ECO:0000256" key="20">
    <source>
        <dbReference type="ARBA" id="ARBA00023170"/>
    </source>
</evidence>
<evidence type="ECO:0000256" key="24">
    <source>
        <dbReference type="PIRSR" id="PIRSR000666-2"/>
    </source>
</evidence>
<dbReference type="GO" id="GO:0005005">
    <property type="term" value="F:transmembrane-ephrin receptor activity"/>
    <property type="evidence" value="ECO:0007669"/>
    <property type="project" value="TreeGrafter"/>
</dbReference>
<organism evidence="32 33">
    <name type="scientific">Oncorhynchus mykiss</name>
    <name type="common">Rainbow trout</name>
    <name type="synonym">Salmo gairdneri</name>
    <dbReference type="NCBI Taxonomy" id="8022"/>
    <lineage>
        <taxon>Eukaryota</taxon>
        <taxon>Metazoa</taxon>
        <taxon>Chordata</taxon>
        <taxon>Craniata</taxon>
        <taxon>Vertebrata</taxon>
        <taxon>Euteleostomi</taxon>
        <taxon>Actinopterygii</taxon>
        <taxon>Neopterygii</taxon>
        <taxon>Teleostei</taxon>
        <taxon>Protacanthopterygii</taxon>
        <taxon>Salmoniformes</taxon>
        <taxon>Salmonidae</taxon>
        <taxon>Salmoninae</taxon>
        <taxon>Oncorhynchus</taxon>
    </lineage>
</organism>
<evidence type="ECO:0000256" key="18">
    <source>
        <dbReference type="ARBA" id="ARBA00023136"/>
    </source>
</evidence>
<dbReference type="PROSITE" id="PS50853">
    <property type="entry name" value="FN3"/>
    <property type="match status" value="2"/>
</dbReference>
<dbReference type="GO" id="GO:0005769">
    <property type="term" value="C:early endosome"/>
    <property type="evidence" value="ECO:0007669"/>
    <property type="project" value="UniProtKB-SubCell"/>
</dbReference>
<dbReference type="Gene3D" id="2.60.40.10">
    <property type="entry name" value="Immunoglobulins"/>
    <property type="match status" value="2"/>
</dbReference>
<keyword evidence="16" id="KW-0524">Neurogenesis</keyword>
<dbReference type="InterPro" id="IPR050449">
    <property type="entry name" value="Ephrin_rcpt_TKs"/>
</dbReference>
<dbReference type="CDD" id="cd09545">
    <property type="entry name" value="SAM_EPH-A4"/>
    <property type="match status" value="1"/>
</dbReference>
<evidence type="ECO:0000256" key="13">
    <source>
        <dbReference type="ARBA" id="ARBA00022777"/>
    </source>
</evidence>
<dbReference type="InterPro" id="IPR001660">
    <property type="entry name" value="SAM"/>
</dbReference>
<dbReference type="InterPro" id="IPR003961">
    <property type="entry name" value="FN3_dom"/>
</dbReference>
<dbReference type="Gene3D" id="2.10.50.10">
    <property type="entry name" value="Tumor Necrosis Factor Receptor, subunit A, domain 2"/>
    <property type="match status" value="1"/>
</dbReference>
<evidence type="ECO:0000256" key="27">
    <source>
        <dbReference type="SAM" id="SignalP"/>
    </source>
</evidence>
<proteinExistence type="predicted"/>
<evidence type="ECO:0000256" key="23">
    <source>
        <dbReference type="PIRSR" id="PIRSR000666-1"/>
    </source>
</evidence>
<gene>
    <name evidence="32" type="primary">EPHA4</name>
</gene>
<dbReference type="SUPFAM" id="SSF47769">
    <property type="entry name" value="SAM/Pointed domain"/>
    <property type="match status" value="1"/>
</dbReference>
<dbReference type="Pfam" id="PF14575">
    <property type="entry name" value="EphA2_TM"/>
    <property type="match status" value="1"/>
</dbReference>
<dbReference type="EC" id="2.7.10.1" evidence="3"/>
<dbReference type="PRINTS" id="PR00014">
    <property type="entry name" value="FNTYPEIII"/>
</dbReference>
<accession>A0A8L0DRM3</accession>
<feature type="active site" description="Proton acceptor" evidence="23">
    <location>
        <position position="707"/>
    </location>
</feature>
<evidence type="ECO:0000256" key="21">
    <source>
        <dbReference type="ARBA" id="ARBA00023180"/>
    </source>
</evidence>
<dbReference type="PROSITE" id="PS00791">
    <property type="entry name" value="RECEPTOR_TYR_KIN_V_2"/>
    <property type="match status" value="1"/>
</dbReference>
<keyword evidence="20" id="KW-0675">Receptor</keyword>
<comment type="catalytic activity">
    <reaction evidence="22">
        <text>L-tyrosyl-[protein] + ATP = O-phospho-L-tyrosyl-[protein] + ADP + H(+)</text>
        <dbReference type="Rhea" id="RHEA:10596"/>
        <dbReference type="Rhea" id="RHEA-COMP:10136"/>
        <dbReference type="Rhea" id="RHEA-COMP:20101"/>
        <dbReference type="ChEBI" id="CHEBI:15378"/>
        <dbReference type="ChEBI" id="CHEBI:30616"/>
        <dbReference type="ChEBI" id="CHEBI:46858"/>
        <dbReference type="ChEBI" id="CHEBI:61978"/>
        <dbReference type="ChEBI" id="CHEBI:456216"/>
        <dbReference type="EC" id="2.7.10.1"/>
    </reaction>
</comment>
<dbReference type="SMART" id="SM00060">
    <property type="entry name" value="FN3"/>
    <property type="match status" value="2"/>
</dbReference>
<dbReference type="InterPro" id="IPR000719">
    <property type="entry name" value="Prot_kinase_dom"/>
</dbReference>
<dbReference type="InterPro" id="IPR016257">
    <property type="entry name" value="Tyr_kinase_ephrin_rcpt"/>
</dbReference>
<evidence type="ECO:0000256" key="25">
    <source>
        <dbReference type="PIRSR" id="PIRSR000666-3"/>
    </source>
</evidence>
<feature type="disulfide bond" evidence="25">
    <location>
        <begin position="50"/>
        <end position="168"/>
    </location>
</feature>
<dbReference type="FunFam" id="2.60.40.10:FF:000045">
    <property type="entry name" value="Ephrin type-A receptor 5"/>
    <property type="match status" value="1"/>
</dbReference>
<keyword evidence="15" id="KW-0130">Cell adhesion</keyword>
<dbReference type="FunFam" id="2.60.40.10:FF:000041">
    <property type="entry name" value="ephrin type-A receptor 3"/>
    <property type="match status" value="1"/>
</dbReference>
<feature type="domain" description="Fibronectin type-III" evidence="30">
    <location>
        <begin position="305"/>
        <end position="415"/>
    </location>
</feature>
<evidence type="ECO:0000259" key="31">
    <source>
        <dbReference type="PROSITE" id="PS51550"/>
    </source>
</evidence>
<dbReference type="SUPFAM" id="SSF49785">
    <property type="entry name" value="Galactose-binding domain-like"/>
    <property type="match status" value="1"/>
</dbReference>
<dbReference type="InterPro" id="IPR013783">
    <property type="entry name" value="Ig-like_fold"/>
</dbReference>
<evidence type="ECO:0000256" key="19">
    <source>
        <dbReference type="ARBA" id="ARBA00023137"/>
    </source>
</evidence>
<dbReference type="PROSITE" id="PS00790">
    <property type="entry name" value="RECEPTOR_TYR_KIN_V_1"/>
    <property type="match status" value="1"/>
</dbReference>
<keyword evidence="21" id="KW-0325">Glycoprotein</keyword>
<dbReference type="Pfam" id="PF01404">
    <property type="entry name" value="Ephrin_lbd"/>
    <property type="match status" value="1"/>
</dbReference>
<feature type="binding site" evidence="24 26">
    <location>
        <position position="614"/>
    </location>
    <ligand>
        <name>ATP</name>
        <dbReference type="ChEBI" id="CHEBI:30616"/>
    </ligand>
</feature>
<protein>
    <recommendedName>
        <fullName evidence="3">receptor protein-tyrosine kinase</fullName>
        <ecNumber evidence="3">2.7.10.1</ecNumber>
    </recommendedName>
</protein>
<evidence type="ECO:0000256" key="3">
    <source>
        <dbReference type="ARBA" id="ARBA00011902"/>
    </source>
</evidence>
<keyword evidence="13" id="KW-0418">Kinase</keyword>
<dbReference type="PROSITE" id="PS00109">
    <property type="entry name" value="PROTEIN_KINASE_TYR"/>
    <property type="match status" value="1"/>
</dbReference>
<dbReference type="SUPFAM" id="SSF49265">
    <property type="entry name" value="Fibronectin type III"/>
    <property type="match status" value="1"/>
</dbReference>
<dbReference type="FunFam" id="3.30.200.20:FF:000001">
    <property type="entry name" value="Ephrin type-A receptor 5"/>
    <property type="match status" value="1"/>
</dbReference>
<dbReference type="Pfam" id="PF25599">
    <property type="entry name" value="Ephrin_CRD"/>
    <property type="match status" value="1"/>
</dbReference>
<dbReference type="FunFam" id="1.10.150.50:FF:000001">
    <property type="entry name" value="Ephrin type-A receptor 5"/>
    <property type="match status" value="1"/>
</dbReference>
<dbReference type="Pfam" id="PF07699">
    <property type="entry name" value="Ephrin_rec_like"/>
    <property type="match status" value="1"/>
</dbReference>
<evidence type="ECO:0000256" key="5">
    <source>
        <dbReference type="ARBA" id="ARBA00022475"/>
    </source>
</evidence>
<evidence type="ECO:0000256" key="6">
    <source>
        <dbReference type="ARBA" id="ARBA00022553"/>
    </source>
</evidence>
<comment type="subcellular location">
    <subcellularLocation>
        <location evidence="1">Cell membrane</location>
        <topology evidence="1">Single-pass type I membrane protein</topology>
    </subcellularLocation>
    <subcellularLocation>
        <location evidence="2">Early endosome</location>
    </subcellularLocation>
</comment>
<dbReference type="Pfam" id="PF07714">
    <property type="entry name" value="PK_Tyr_Ser-Thr"/>
    <property type="match status" value="1"/>
</dbReference>
<dbReference type="PANTHER" id="PTHR46877">
    <property type="entry name" value="EPH RECEPTOR A5"/>
    <property type="match status" value="1"/>
</dbReference>
<feature type="signal peptide" evidence="27">
    <location>
        <begin position="1"/>
        <end position="18"/>
    </location>
</feature>
<evidence type="ECO:0000256" key="15">
    <source>
        <dbReference type="ARBA" id="ARBA00022889"/>
    </source>
</evidence>
<feature type="domain" description="Eph LBD" evidence="31">
    <location>
        <begin position="1"/>
        <end position="186"/>
    </location>
</feature>
<dbReference type="Pfam" id="PF00041">
    <property type="entry name" value="fn3"/>
    <property type="match status" value="2"/>
</dbReference>
<feature type="binding site" evidence="24">
    <location>
        <begin position="588"/>
        <end position="596"/>
    </location>
    <ligand>
        <name>ATP</name>
        <dbReference type="ChEBI" id="CHEBI:30616"/>
    </ligand>
</feature>
<keyword evidence="18" id="KW-0472">Membrane</keyword>
<sequence length="948" mass="106052">VTILLWSFSMLFLNASQCFYVANHFPEFSNWEEVSIMDEKNIPIRTYQVCNVMEPNQNNWLRTDWILRGGAQRVYIEIKFTLRDCNSLPGVMGTCKETFNLYYYESNNDKERYIRENQFGKIDTVAADESFTQVDIGDRIMKLNTEVRDVGALTRKGFYLAFQDVGACIALVSVRVFYKKCPMAVRNLAQFPDTITGADTSSLVEVRGSCVHNSEERDVPKMYCGADGEWLVPIGNCLCNPGFEERNAKCQACKIGYYRALATDGACSKCPLHSYSVREGSTSCACDKSYFRSETDPASMPCTRPPTAPLHLISNVNETSVNLEWSAPLSSGGRQDLSYNVVCKRCGPEGTRCQPCGNGVHFSPQQLSLRATKVSINDLQAHTNYTFEIWAVNGVSQQSPGPEQAVSVTVTTNQAAPSPVNSIQAKDITRHTISLAWQQPEKANGVILEYEVKYYEKDQNERSYRIIKTSSRNTDIKGLTPLTSYVFHVRARTAAGYGEFSAPFEFMTNSGKWTPIIGDGTNSTVFMGKIKNRWSSAGQNALTVPFPSSFLSGVRIYVDPFTYEDPNQAVREFAKEIDASCIKIEKVIGIGEFGEVCSGRLKMPGKREICVAIKTLKAGYTDKQRRDFLSEASIMGQFDHPNIIHLEGVVTKCKPVMIITEYMENGSLDAFLRKNDGRFTVIQLVGILRGIASGMKYLSDMSYVHRDLAARNILVNSNLVCKVSDFGMSRVLEDDPEPAYTTRGGKIPIRWTAPEAIAYRKFTSASDVWSYGIVMWEVMSYGERPYWDMSNQDVIKAIDEGYRLPPPMDCPVALHQLMLDCWQRERGDRPKFGQIVNMLDKLIRNPNSLKRTGGETTRPSTTLLEPVSPEVASALGSVEDWLQAISMERYSDNFTAAGYTTPEAVVHMTQEDMGRIGISSAAHQNKILTSVQGMLSQMQQIQGRMVPV</sequence>
<dbReference type="Ensembl" id="ENSOMYT00000134712.1">
    <property type="protein sequence ID" value="ENSOMYP00000133639.1"/>
    <property type="gene ID" value="ENSOMYG00000045497.2"/>
</dbReference>
<evidence type="ECO:0000256" key="14">
    <source>
        <dbReference type="ARBA" id="ARBA00022840"/>
    </source>
</evidence>
<feature type="domain" description="SAM" evidence="29">
    <location>
        <begin position="873"/>
        <end position="937"/>
    </location>
</feature>
<keyword evidence="5" id="KW-1003">Cell membrane</keyword>
<keyword evidence="6" id="KW-0597">Phosphoprotein</keyword>
<dbReference type="GO" id="GO:0030425">
    <property type="term" value="C:dendrite"/>
    <property type="evidence" value="ECO:0007669"/>
    <property type="project" value="TreeGrafter"/>
</dbReference>
<dbReference type="InterPro" id="IPR011009">
    <property type="entry name" value="Kinase-like_dom_sf"/>
</dbReference>
<dbReference type="PRINTS" id="PR00109">
    <property type="entry name" value="TYRKINASE"/>
</dbReference>
<keyword evidence="10" id="KW-0677">Repeat</keyword>
<dbReference type="InterPro" id="IPR001245">
    <property type="entry name" value="Ser-Thr/Tyr_kinase_cat_dom"/>
</dbReference>
<dbReference type="InterPro" id="IPR001090">
    <property type="entry name" value="Ephrin_rcpt_lig-bd_dom"/>
</dbReference>